<evidence type="ECO:0000313" key="4">
    <source>
        <dbReference type="EMBL" id="TRY13949.1"/>
    </source>
</evidence>
<feature type="domain" description="GGDEF" evidence="3">
    <location>
        <begin position="799"/>
        <end position="930"/>
    </location>
</feature>
<comment type="caution">
    <text evidence="4">The sequence shown here is derived from an EMBL/GenBank/DDBJ whole genome shotgun (WGS) entry which is preliminary data.</text>
</comment>
<organism evidence="4 5">
    <name type="scientific">Shewanella hanedai</name>
    <name type="common">Alteromonas hanedai</name>
    <dbReference type="NCBI Taxonomy" id="25"/>
    <lineage>
        <taxon>Bacteria</taxon>
        <taxon>Pseudomonadati</taxon>
        <taxon>Pseudomonadota</taxon>
        <taxon>Gammaproteobacteria</taxon>
        <taxon>Alteromonadales</taxon>
        <taxon>Shewanellaceae</taxon>
        <taxon>Shewanella</taxon>
    </lineage>
</organism>
<dbReference type="NCBIfam" id="TIGR00254">
    <property type="entry name" value="GGDEF"/>
    <property type="match status" value="1"/>
</dbReference>
<keyword evidence="1" id="KW-1133">Transmembrane helix</keyword>
<evidence type="ECO:0000313" key="5">
    <source>
        <dbReference type="Proteomes" id="UP000318126"/>
    </source>
</evidence>
<evidence type="ECO:0000256" key="2">
    <source>
        <dbReference type="SAM" id="SignalP"/>
    </source>
</evidence>
<feature type="transmembrane region" description="Helical" evidence="1">
    <location>
        <begin position="731"/>
        <end position="751"/>
    </location>
</feature>
<feature type="signal peptide" evidence="2">
    <location>
        <begin position="1"/>
        <end position="22"/>
    </location>
</feature>
<dbReference type="Gene3D" id="3.30.70.270">
    <property type="match status" value="1"/>
</dbReference>
<dbReference type="InterPro" id="IPR052163">
    <property type="entry name" value="DGC-Regulatory_Protein"/>
</dbReference>
<dbReference type="InterPro" id="IPR043128">
    <property type="entry name" value="Rev_trsase/Diguanyl_cyclase"/>
</dbReference>
<dbReference type="Pfam" id="PF00990">
    <property type="entry name" value="GGDEF"/>
    <property type="match status" value="1"/>
</dbReference>
<dbReference type="AlphaFoldDB" id="A0A553JNB3"/>
<keyword evidence="1" id="KW-0472">Membrane</keyword>
<dbReference type="SMART" id="SM00267">
    <property type="entry name" value="GGDEF"/>
    <property type="match status" value="1"/>
</dbReference>
<dbReference type="InterPro" id="IPR000160">
    <property type="entry name" value="GGDEF_dom"/>
</dbReference>
<dbReference type="SUPFAM" id="SSF55073">
    <property type="entry name" value="Nucleotide cyclase"/>
    <property type="match status" value="1"/>
</dbReference>
<protein>
    <submittedName>
        <fullName evidence="4">Transporter substrate-binding domain-containing protein</fullName>
    </submittedName>
</protein>
<dbReference type="RefSeq" id="WP_144040519.1">
    <property type="nucleotide sequence ID" value="NZ_BMPL01000014.1"/>
</dbReference>
<dbReference type="SUPFAM" id="SSF53850">
    <property type="entry name" value="Periplasmic binding protein-like II"/>
    <property type="match status" value="3"/>
</dbReference>
<dbReference type="EMBL" id="VKGK01000014">
    <property type="protein sequence ID" value="TRY13949.1"/>
    <property type="molecule type" value="Genomic_DNA"/>
</dbReference>
<dbReference type="InterPro" id="IPR001638">
    <property type="entry name" value="Solute-binding_3/MltF_N"/>
</dbReference>
<reference evidence="5" key="1">
    <citation type="submission" date="2019-07" db="EMBL/GenBank/DDBJ databases">
        <title>Shewanella sp. YLB-08 draft genomic sequence.</title>
        <authorList>
            <person name="Yu L."/>
        </authorList>
    </citation>
    <scope>NUCLEOTIDE SEQUENCE [LARGE SCALE GENOMIC DNA]</scope>
    <source>
        <strain evidence="5">JCM 20706</strain>
    </source>
</reference>
<dbReference type="PANTHER" id="PTHR46663:SF2">
    <property type="entry name" value="GGDEF DOMAIN-CONTAINING PROTEIN"/>
    <property type="match status" value="1"/>
</dbReference>
<keyword evidence="5" id="KW-1185">Reference proteome</keyword>
<gene>
    <name evidence="4" type="ORF">FN961_12525</name>
</gene>
<evidence type="ECO:0000259" key="3">
    <source>
        <dbReference type="PROSITE" id="PS50887"/>
    </source>
</evidence>
<dbReference type="InterPro" id="IPR029787">
    <property type="entry name" value="Nucleotide_cyclase"/>
</dbReference>
<dbReference type="CDD" id="cd01949">
    <property type="entry name" value="GGDEF"/>
    <property type="match status" value="1"/>
</dbReference>
<keyword evidence="1" id="KW-0812">Transmembrane</keyword>
<dbReference type="PROSITE" id="PS50887">
    <property type="entry name" value="GGDEF"/>
    <property type="match status" value="1"/>
</dbReference>
<accession>A0A553JNB3</accession>
<feature type="chain" id="PRO_5022240567" evidence="2">
    <location>
        <begin position="23"/>
        <end position="930"/>
    </location>
</feature>
<dbReference type="Gene3D" id="3.40.190.10">
    <property type="entry name" value="Periplasmic binding protein-like II"/>
    <property type="match status" value="6"/>
</dbReference>
<keyword evidence="2" id="KW-0732">Signal</keyword>
<dbReference type="Pfam" id="PF00497">
    <property type="entry name" value="SBP_bac_3"/>
    <property type="match status" value="3"/>
</dbReference>
<dbReference type="SMART" id="SM00062">
    <property type="entry name" value="PBPb"/>
    <property type="match status" value="2"/>
</dbReference>
<name>A0A553JNB3_SHEHA</name>
<sequence>MKLFNQLLCILYLVFFSSSLFAVEEQPLIVVMNADSYPYQFIDDKGAPQGILVDLWKDWSLLTAIDVEFVVRDWEDVLVRDDIDQTIVHIGTTGRLESKEQFDVAKPIWSANSYLYLSASMINKRNISELQPYKIGIVSDSSCEDELLAVEPGLVFKRYNNRQDLLQGALAGEVFAFADSEVNANNSAHNQVTALFPTSNRLLIKQNEIRPVIINGQASLIQQIDIGFSQIPDERMSEIEVYWLGAGQQKGGIRIASTVNIEPYVNIGGDGNLHGLYVDMWDLWSEKTGVPITFTQGTMKSTIALVREGKADVHIGYPESESLKTGLQREELLYRVKSRLFSLNKPIGSLDELTHSRIGAVPTAPYLDKLSLELPDADIRLYGSVDAMIEAVISDEISSFVASSAWTQHYLVQKGVAPDFYQFMGLEYSTDIYVLSAGGNSELSESIKQGFALISRVELAEIEQKWMLDNNNRIFVDELASIQLSTQESEYLKRLPTLKVGYQKNWKPMEFTDSQGDFAGVNGELIQLLQDRLGIKVEAVEYQEWQGLISALISGEVDIAGSVASTQERLKALMFSEPYWPSPWALATPMDKESVFNIQQLKGQRVAVVEGYQLINELIGPEFGVELVLVADTEAGLKAVTDGLADAFIEKVINMAAQLKQSEMSQLKMSVLADFSEQQSHFGVHPSKAELVPLINKVLESVEQSSRQKIYQRWVIPTAGELSSAKSQWNLVFGLILFMFVVLLISLKIMLGREVDKRKRLERQLLDLTHYDTLTALPNRTLLNDRLEQTILLHARELSTFAILFVGFDGIKSINAQCGHHAGEQLTKTLAELITKSVRRSDTVARFGSEEFVVILNRTKSLDIVCQVAENIINHLSDDFDVEQLQVNIHTSIGVARYPSDGDGAAELLNAAEKLMFKAKESGGNCYKSS</sequence>
<dbReference type="CDD" id="cd01007">
    <property type="entry name" value="PBP2_BvgS_HisK_like"/>
    <property type="match status" value="1"/>
</dbReference>
<dbReference type="PANTHER" id="PTHR46663">
    <property type="entry name" value="DIGUANYLATE CYCLASE DGCT-RELATED"/>
    <property type="match status" value="1"/>
</dbReference>
<evidence type="ECO:0000256" key="1">
    <source>
        <dbReference type="SAM" id="Phobius"/>
    </source>
</evidence>
<dbReference type="Proteomes" id="UP000318126">
    <property type="component" value="Unassembled WGS sequence"/>
</dbReference>
<proteinExistence type="predicted"/>
<dbReference type="OrthoDB" id="9180959at2"/>